<reference evidence="9" key="1">
    <citation type="submission" date="2025-08" db="UniProtKB">
        <authorList>
            <consortium name="RefSeq"/>
        </authorList>
    </citation>
    <scope>IDENTIFICATION</scope>
    <source>
        <tissue evidence="9">Leaf</tissue>
    </source>
</reference>
<dbReference type="RefSeq" id="XP_030538257.1">
    <property type="nucleotide sequence ID" value="XM_030682397.2"/>
</dbReference>
<dbReference type="SUPFAM" id="SSF101941">
    <property type="entry name" value="NAC domain"/>
    <property type="match status" value="1"/>
</dbReference>
<evidence type="ECO:0000256" key="6">
    <source>
        <dbReference type="SAM" id="MobiDB-lite"/>
    </source>
</evidence>
<comment type="subcellular location">
    <subcellularLocation>
        <location evidence="1">Nucleus</location>
    </subcellularLocation>
</comment>
<dbReference type="PROSITE" id="PS51005">
    <property type="entry name" value="NAC"/>
    <property type="match status" value="1"/>
</dbReference>
<evidence type="ECO:0000313" key="8">
    <source>
        <dbReference type="Proteomes" id="UP000827889"/>
    </source>
</evidence>
<accession>A0A8B8PVC6</accession>
<dbReference type="GO" id="GO:0003677">
    <property type="term" value="F:DNA binding"/>
    <property type="evidence" value="ECO:0007669"/>
    <property type="project" value="UniProtKB-KW"/>
</dbReference>
<dbReference type="OrthoDB" id="1667111at2759"/>
<dbReference type="KEGG" id="rarg:115746581"/>
<evidence type="ECO:0000256" key="5">
    <source>
        <dbReference type="ARBA" id="ARBA00023242"/>
    </source>
</evidence>
<name>A0A8B8PVC6_9MYRT</name>
<keyword evidence="3" id="KW-0238">DNA-binding</keyword>
<dbReference type="GO" id="GO:0006355">
    <property type="term" value="P:regulation of DNA-templated transcription"/>
    <property type="evidence" value="ECO:0007669"/>
    <property type="project" value="InterPro"/>
</dbReference>
<dbReference type="AlphaFoldDB" id="A0A8B8PVC6"/>
<keyword evidence="8" id="KW-1185">Reference proteome</keyword>
<feature type="region of interest" description="Disordered" evidence="6">
    <location>
        <begin position="366"/>
        <end position="407"/>
    </location>
</feature>
<feature type="domain" description="NAC" evidence="7">
    <location>
        <begin position="27"/>
        <end position="172"/>
    </location>
</feature>
<gene>
    <name evidence="9" type="primary">LOC115746581</name>
</gene>
<dbReference type="Gene3D" id="2.170.150.80">
    <property type="entry name" value="NAC domain"/>
    <property type="match status" value="1"/>
</dbReference>
<organism evidence="8 9">
    <name type="scientific">Rhodamnia argentea</name>
    <dbReference type="NCBI Taxonomy" id="178133"/>
    <lineage>
        <taxon>Eukaryota</taxon>
        <taxon>Viridiplantae</taxon>
        <taxon>Streptophyta</taxon>
        <taxon>Embryophyta</taxon>
        <taxon>Tracheophyta</taxon>
        <taxon>Spermatophyta</taxon>
        <taxon>Magnoliopsida</taxon>
        <taxon>eudicotyledons</taxon>
        <taxon>Gunneridae</taxon>
        <taxon>Pentapetalae</taxon>
        <taxon>rosids</taxon>
        <taxon>malvids</taxon>
        <taxon>Myrtales</taxon>
        <taxon>Myrtaceae</taxon>
        <taxon>Myrtoideae</taxon>
        <taxon>Myrteae</taxon>
        <taxon>Australasian group</taxon>
        <taxon>Rhodamnia</taxon>
    </lineage>
</organism>
<keyword evidence="2" id="KW-0805">Transcription regulation</keyword>
<evidence type="ECO:0000256" key="3">
    <source>
        <dbReference type="ARBA" id="ARBA00023125"/>
    </source>
</evidence>
<evidence type="ECO:0000313" key="9">
    <source>
        <dbReference type="RefSeq" id="XP_030538257.1"/>
    </source>
</evidence>
<dbReference type="Proteomes" id="UP000827889">
    <property type="component" value="Chromosome 5"/>
</dbReference>
<keyword evidence="4" id="KW-0804">Transcription</keyword>
<dbReference type="InterPro" id="IPR036093">
    <property type="entry name" value="NAC_dom_sf"/>
</dbReference>
<sequence>MEARISPVNRPPAERVVEEIAQVLQQAIAGYRFHPTEEELINYLKSKMTGCRETFCIIPTLENIYEINPWDLPAKFNEKSIIRSKDPEWWFICPQTQNQRITRKTPCGFSWNITGKPKDIKARNDGEKIGSKKTLVFIDGRRSKGTRSNWVMHEFHPHPDDMGFVLCYLKMKQEEKADIQEPYIQQKVDLVHSLEEKVDEMSGTSNFVGEQADKICDIMDFDNPEEQLPFEEHHVQARQNQLNELIMKGSSSSTEMSSGSGITATNEWSRIEPWMSPLNHATFPNSELYNFYDLFSETEADIGVVQHVQFGETSCDNRWVKKNRRPVCDTLEGVVPLEEEKRFFEQKFNHPHDTEKIITECTSSEGAPAKAKAQAAEFKEKETPMIQPPKKKNDGETESNDVSPWETWNDSISPTRWTASTSCCCRNKSTIDPVLLARSFALVLLVYVIVDGICRISDGVNETMQHYVFFG</sequence>
<dbReference type="GO" id="GO:0005634">
    <property type="term" value="C:nucleus"/>
    <property type="evidence" value="ECO:0007669"/>
    <property type="project" value="UniProtKB-SubCell"/>
</dbReference>
<evidence type="ECO:0000256" key="1">
    <source>
        <dbReference type="ARBA" id="ARBA00004123"/>
    </source>
</evidence>
<dbReference type="PANTHER" id="PTHR31989">
    <property type="entry name" value="NAC DOMAIN-CONTAINING PROTEIN 82-RELATED"/>
    <property type="match status" value="1"/>
</dbReference>
<dbReference type="InterPro" id="IPR003441">
    <property type="entry name" value="NAC-dom"/>
</dbReference>
<keyword evidence="5" id="KW-0539">Nucleus</keyword>
<evidence type="ECO:0000259" key="7">
    <source>
        <dbReference type="PROSITE" id="PS51005"/>
    </source>
</evidence>
<proteinExistence type="predicted"/>
<feature type="compositionally biased region" description="Low complexity" evidence="6">
    <location>
        <begin position="366"/>
        <end position="376"/>
    </location>
</feature>
<dbReference type="GeneID" id="115746581"/>
<evidence type="ECO:0000256" key="2">
    <source>
        <dbReference type="ARBA" id="ARBA00023015"/>
    </source>
</evidence>
<dbReference type="Pfam" id="PF02365">
    <property type="entry name" value="NAM"/>
    <property type="match status" value="1"/>
</dbReference>
<protein>
    <submittedName>
        <fullName evidence="9">Uncharacterized protein LOC115746581 isoform X1</fullName>
    </submittedName>
</protein>
<evidence type="ECO:0000256" key="4">
    <source>
        <dbReference type="ARBA" id="ARBA00023163"/>
    </source>
</evidence>